<keyword evidence="7" id="KW-1185">Reference proteome</keyword>
<dbReference type="Gene3D" id="3.55.50.10">
    <property type="entry name" value="Baseplate protein-like domains"/>
    <property type="match status" value="1"/>
</dbReference>
<evidence type="ECO:0000313" key="6">
    <source>
        <dbReference type="EMBL" id="WAI52239.1"/>
    </source>
</evidence>
<feature type="domain" description="Gp5/Type VI secretion system Vgr protein OB-fold" evidence="4">
    <location>
        <begin position="387"/>
        <end position="451"/>
    </location>
</feature>
<dbReference type="EMBL" id="CP113432">
    <property type="protein sequence ID" value="WAI52239.1"/>
    <property type="molecule type" value="Genomic_DNA"/>
</dbReference>
<dbReference type="InterPro" id="IPR050708">
    <property type="entry name" value="T6SS_VgrG/RHS"/>
</dbReference>
<dbReference type="Pfam" id="PF05954">
    <property type="entry name" value="Phage_GPD"/>
    <property type="match status" value="1"/>
</dbReference>
<dbReference type="Proteomes" id="UP001163624">
    <property type="component" value="Chromosome"/>
</dbReference>
<name>A0ABY7A821_9PSED</name>
<dbReference type="Pfam" id="PF04717">
    <property type="entry name" value="Phage_base_V"/>
    <property type="match status" value="1"/>
</dbReference>
<dbReference type="InterPro" id="IPR006533">
    <property type="entry name" value="T6SS_Vgr_RhsGE"/>
</dbReference>
<evidence type="ECO:0000259" key="4">
    <source>
        <dbReference type="Pfam" id="PF04717"/>
    </source>
</evidence>
<evidence type="ECO:0000313" key="7">
    <source>
        <dbReference type="Proteomes" id="UP001163624"/>
    </source>
</evidence>
<evidence type="ECO:0000256" key="1">
    <source>
        <dbReference type="ARBA" id="ARBA00004613"/>
    </source>
</evidence>
<organism evidence="6 7">
    <name type="scientific">Pseudomonas triclosanedens</name>
    <dbReference type="NCBI Taxonomy" id="2961893"/>
    <lineage>
        <taxon>Bacteria</taxon>
        <taxon>Pseudomonadati</taxon>
        <taxon>Pseudomonadota</taxon>
        <taxon>Gammaproteobacteria</taxon>
        <taxon>Pseudomonadales</taxon>
        <taxon>Pseudomonadaceae</taxon>
        <taxon>Pseudomonas</taxon>
    </lineage>
</organism>
<gene>
    <name evidence="6" type="primary">tssI</name>
    <name evidence="6" type="ORF">OU419_13620</name>
</gene>
<dbReference type="RefSeq" id="WP_254474356.1">
    <property type="nucleotide sequence ID" value="NZ_CP113432.1"/>
</dbReference>
<dbReference type="InterPro" id="IPR017847">
    <property type="entry name" value="T6SS_RhsGE_Vgr_subset"/>
</dbReference>
<dbReference type="SUPFAM" id="SSF69349">
    <property type="entry name" value="Phage fibre proteins"/>
    <property type="match status" value="1"/>
</dbReference>
<comment type="subcellular location">
    <subcellularLocation>
        <location evidence="1">Secreted</location>
    </subcellularLocation>
</comment>
<protein>
    <submittedName>
        <fullName evidence="6">Type VI secretion system tip protein TssI/VgrG</fullName>
    </submittedName>
</protein>
<dbReference type="SUPFAM" id="SSF69279">
    <property type="entry name" value="Phage tail proteins"/>
    <property type="match status" value="2"/>
</dbReference>
<keyword evidence="3" id="KW-0964">Secreted</keyword>
<dbReference type="Gene3D" id="2.40.50.230">
    <property type="entry name" value="Gp5 N-terminal domain"/>
    <property type="match status" value="1"/>
</dbReference>
<accession>A0ABY7A821</accession>
<dbReference type="InterPro" id="IPR037026">
    <property type="entry name" value="Vgr_OB-fold_dom_sf"/>
</dbReference>
<dbReference type="PANTHER" id="PTHR32305">
    <property type="match status" value="1"/>
</dbReference>
<evidence type="ECO:0000259" key="5">
    <source>
        <dbReference type="Pfam" id="PF22178"/>
    </source>
</evidence>
<dbReference type="Gene3D" id="2.30.110.50">
    <property type="match status" value="1"/>
</dbReference>
<dbReference type="PANTHER" id="PTHR32305:SF15">
    <property type="entry name" value="PROTEIN RHSA-RELATED"/>
    <property type="match status" value="1"/>
</dbReference>
<dbReference type="InterPro" id="IPR054030">
    <property type="entry name" value="Gp5_Vgr_C"/>
</dbReference>
<dbReference type="NCBIfam" id="TIGR03361">
    <property type="entry name" value="VI_Rhs_Vgr"/>
    <property type="match status" value="1"/>
</dbReference>
<proteinExistence type="inferred from homology"/>
<comment type="similarity">
    <text evidence="2">Belongs to the VgrG protein family.</text>
</comment>
<sequence length="684" mass="75889">MFANDITSRVTLRIDDFSQELLVWRATGEEAISQPYRFDIECVSERADIDLNRLLGKTAYLKLPGTDQGIHGVIYRAEFAEPGVRLSHYRLSLVPRLQLLAHRRNSRVFQHLRIPDIIATLLESHGILQGDYRFSELAVDYPEREYCVQYAESDLNFLQRICEEVGIHYHFQHTTENHVLVFGDDQTAFPLLPAPVSFHQGNGLVSDEPVIKRFSPIATIASSNVARRDYNFLQSSLTLEAEATTDLAPSLEDYDFPGHFDNRATGKRLSQRRLDLHRLQRDQATGDSDQPLLRSGYFLTLRDHPRSALNDLWLITSVSHTIVQSQALEELADATGDNDSQSYSNQFTVTPWAVPFRPPMKHPRPRVLVSQSAHVTGDSNDEICCDEFGRVKVVFPWSREGDLGARSSCWIRVASSWAGDRYGAVTIPRVGMEVLVSFYEGNPDNPVITACIPDSRHKPPYELPANRTRSVFRSHSSPGSTGYNELHIEDRAGQEQIYLHAERDLRQDIKNDSLLHIGNQRREIVEGNSLSQLNAEEHRIIQGDRKVHLCSNDHLWVSGDQHTRTNGVITVAAGQQIHLKAGAQLVIDAGSSISLHAGGHHILIGPGGIFSSTSIVLGGAPLPGLPATPLPPGELVAPPQPPEPPAAISVTQLGLMAASRRLQSDFCPICEACREGQCELGGAA</sequence>
<dbReference type="SUPFAM" id="SSF69255">
    <property type="entry name" value="gp5 N-terminal domain-like"/>
    <property type="match status" value="1"/>
</dbReference>
<dbReference type="Pfam" id="PF22178">
    <property type="entry name" value="Gp5_trimer_C"/>
    <property type="match status" value="1"/>
</dbReference>
<evidence type="ECO:0000256" key="2">
    <source>
        <dbReference type="ARBA" id="ARBA00005558"/>
    </source>
</evidence>
<reference evidence="6" key="1">
    <citation type="submission" date="2022-11" db="EMBL/GenBank/DDBJ databases">
        <title>Pseudomonas triclosanedens sp. nov., a triclosan degrader isolated from activated sludge.</title>
        <authorList>
            <person name="Yin Y."/>
            <person name="Lu Z."/>
        </authorList>
    </citation>
    <scope>NUCLEOTIDE SEQUENCE</scope>
    <source>
        <strain evidence="6">ZM23</strain>
    </source>
</reference>
<dbReference type="InterPro" id="IPR006531">
    <property type="entry name" value="Gp5/Vgr_OB"/>
</dbReference>
<feature type="domain" description="Gp5/Type VI secretion system Vgr C-terminal trimerisation" evidence="5">
    <location>
        <begin position="470"/>
        <end position="576"/>
    </location>
</feature>
<evidence type="ECO:0000256" key="3">
    <source>
        <dbReference type="ARBA" id="ARBA00022525"/>
    </source>
</evidence>
<dbReference type="Gene3D" id="4.10.220.110">
    <property type="match status" value="1"/>
</dbReference>
<dbReference type="NCBIfam" id="TIGR01646">
    <property type="entry name" value="vgr_GE"/>
    <property type="match status" value="1"/>
</dbReference>